<evidence type="ECO:0000313" key="3">
    <source>
        <dbReference type="Proteomes" id="UP001285441"/>
    </source>
</evidence>
<dbReference type="EMBL" id="JAULSW010000003">
    <property type="protein sequence ID" value="KAK3387743.1"/>
    <property type="molecule type" value="Genomic_DNA"/>
</dbReference>
<feature type="signal peptide" evidence="1">
    <location>
        <begin position="1"/>
        <end position="21"/>
    </location>
</feature>
<reference evidence="2" key="1">
    <citation type="journal article" date="2023" name="Mol. Phylogenet. Evol.">
        <title>Genome-scale phylogeny and comparative genomics of the fungal order Sordariales.</title>
        <authorList>
            <person name="Hensen N."/>
            <person name="Bonometti L."/>
            <person name="Westerberg I."/>
            <person name="Brannstrom I.O."/>
            <person name="Guillou S."/>
            <person name="Cros-Aarteil S."/>
            <person name="Calhoun S."/>
            <person name="Haridas S."/>
            <person name="Kuo A."/>
            <person name="Mondo S."/>
            <person name="Pangilinan J."/>
            <person name="Riley R."/>
            <person name="LaButti K."/>
            <person name="Andreopoulos B."/>
            <person name="Lipzen A."/>
            <person name="Chen C."/>
            <person name="Yan M."/>
            <person name="Daum C."/>
            <person name="Ng V."/>
            <person name="Clum A."/>
            <person name="Steindorff A."/>
            <person name="Ohm R.A."/>
            <person name="Martin F."/>
            <person name="Silar P."/>
            <person name="Natvig D.O."/>
            <person name="Lalanne C."/>
            <person name="Gautier V."/>
            <person name="Ament-Velasquez S.L."/>
            <person name="Kruys A."/>
            <person name="Hutchinson M.I."/>
            <person name="Powell A.J."/>
            <person name="Barry K."/>
            <person name="Miller A.N."/>
            <person name="Grigoriev I.V."/>
            <person name="Debuchy R."/>
            <person name="Gladieux P."/>
            <person name="Hiltunen Thoren M."/>
            <person name="Johannesson H."/>
        </authorList>
    </citation>
    <scope>NUCLEOTIDE SEQUENCE</scope>
    <source>
        <strain evidence="2">CBS 232.78</strain>
    </source>
</reference>
<dbReference type="AlphaFoldDB" id="A0AAE0U1N9"/>
<keyword evidence="3" id="KW-1185">Reference proteome</keyword>
<dbReference type="Proteomes" id="UP001285441">
    <property type="component" value="Unassembled WGS sequence"/>
</dbReference>
<evidence type="ECO:0000256" key="1">
    <source>
        <dbReference type="SAM" id="SignalP"/>
    </source>
</evidence>
<reference evidence="2" key="2">
    <citation type="submission" date="2023-06" db="EMBL/GenBank/DDBJ databases">
        <authorList>
            <consortium name="Lawrence Berkeley National Laboratory"/>
            <person name="Haridas S."/>
            <person name="Hensen N."/>
            <person name="Bonometti L."/>
            <person name="Westerberg I."/>
            <person name="Brannstrom I.O."/>
            <person name="Guillou S."/>
            <person name="Cros-Aarteil S."/>
            <person name="Calhoun S."/>
            <person name="Kuo A."/>
            <person name="Mondo S."/>
            <person name="Pangilinan J."/>
            <person name="Riley R."/>
            <person name="LaButti K."/>
            <person name="Andreopoulos B."/>
            <person name="Lipzen A."/>
            <person name="Chen C."/>
            <person name="Yanf M."/>
            <person name="Daum C."/>
            <person name="Ng V."/>
            <person name="Clum A."/>
            <person name="Steindorff A."/>
            <person name="Ohm R."/>
            <person name="Martin F."/>
            <person name="Silar P."/>
            <person name="Natvig D."/>
            <person name="Lalanne C."/>
            <person name="Gautier V."/>
            <person name="Ament-velasquez S.L."/>
            <person name="Kruys A."/>
            <person name="Hutchinson M.I."/>
            <person name="Powell A.J."/>
            <person name="Barry K."/>
            <person name="Miller A.N."/>
            <person name="Grigoriev I.V."/>
            <person name="Debuchy R."/>
            <person name="Gladieux P."/>
            <person name="Thoren M.H."/>
            <person name="Johannesson H."/>
        </authorList>
    </citation>
    <scope>NUCLEOTIDE SEQUENCE</scope>
    <source>
        <strain evidence="2">CBS 232.78</strain>
    </source>
</reference>
<keyword evidence="1" id="KW-0732">Signal</keyword>
<proteinExistence type="predicted"/>
<name>A0AAE0U1N9_9PEZI</name>
<protein>
    <submittedName>
        <fullName evidence="2">Uncharacterized protein</fullName>
    </submittedName>
</protein>
<sequence>MIPTKSLLLAIAGMTTARAAAAPRQVPQDVDIQCFPGAGGFPFSVSIIETLTCFTSAELSEGFPAATAAALLSNEVTSCRVFANADCTGESTTFTHNRTELAPGIAGHPGSWRCP</sequence>
<organism evidence="2 3">
    <name type="scientific">Podospora didyma</name>
    <dbReference type="NCBI Taxonomy" id="330526"/>
    <lineage>
        <taxon>Eukaryota</taxon>
        <taxon>Fungi</taxon>
        <taxon>Dikarya</taxon>
        <taxon>Ascomycota</taxon>
        <taxon>Pezizomycotina</taxon>
        <taxon>Sordariomycetes</taxon>
        <taxon>Sordariomycetidae</taxon>
        <taxon>Sordariales</taxon>
        <taxon>Podosporaceae</taxon>
        <taxon>Podospora</taxon>
    </lineage>
</organism>
<gene>
    <name evidence="2" type="ORF">B0H63DRAFT_448553</name>
</gene>
<evidence type="ECO:0000313" key="2">
    <source>
        <dbReference type="EMBL" id="KAK3387743.1"/>
    </source>
</evidence>
<accession>A0AAE0U1N9</accession>
<comment type="caution">
    <text evidence="2">The sequence shown here is derived from an EMBL/GenBank/DDBJ whole genome shotgun (WGS) entry which is preliminary data.</text>
</comment>
<feature type="chain" id="PRO_5042134347" evidence="1">
    <location>
        <begin position="22"/>
        <end position="115"/>
    </location>
</feature>